<comment type="caution">
    <text evidence="1">The sequence shown here is derived from an EMBL/GenBank/DDBJ whole genome shotgun (WGS) entry which is preliminary data.</text>
</comment>
<organism evidence="1 2">
    <name type="scientific">Sporanaerobium hydrogeniformans</name>
    <dbReference type="NCBI Taxonomy" id="3072179"/>
    <lineage>
        <taxon>Bacteria</taxon>
        <taxon>Bacillati</taxon>
        <taxon>Bacillota</taxon>
        <taxon>Clostridia</taxon>
        <taxon>Lachnospirales</taxon>
        <taxon>Lachnospiraceae</taxon>
        <taxon>Sporanaerobium</taxon>
    </lineage>
</organism>
<accession>A0AC61DFE6</accession>
<sequence>MHPNKHFIWKRSTEYMIDLAKALGKTDATFLMNFVIALIDLQKACHVDQLKMSDYGITYDKDK</sequence>
<gene>
    <name evidence="1" type="ORF">CS063_03385</name>
</gene>
<protein>
    <submittedName>
        <fullName evidence="1">Uncharacterized protein</fullName>
    </submittedName>
</protein>
<evidence type="ECO:0000313" key="1">
    <source>
        <dbReference type="EMBL" id="PHV71620.1"/>
    </source>
</evidence>
<name>A0AC61DFE6_9FIRM</name>
<reference evidence="1" key="1">
    <citation type="submission" date="2017-10" db="EMBL/GenBank/DDBJ databases">
        <title>Genome sequence of cellulolytic Lachnospiraceae bacterium XHS1971 isolated from hotspring sediment.</title>
        <authorList>
            <person name="Vasudevan G."/>
            <person name="Joshi A.J."/>
            <person name="Hivarkar S."/>
            <person name="Lanjekar V.B."/>
            <person name="Dhakephalkar P.K."/>
            <person name="Dagar S."/>
        </authorList>
    </citation>
    <scope>NUCLEOTIDE SEQUENCE</scope>
    <source>
        <strain evidence="1">XHS1971</strain>
    </source>
</reference>
<proteinExistence type="predicted"/>
<keyword evidence="2" id="KW-1185">Reference proteome</keyword>
<dbReference type="Proteomes" id="UP000224460">
    <property type="component" value="Unassembled WGS sequence"/>
</dbReference>
<evidence type="ECO:0000313" key="2">
    <source>
        <dbReference type="Proteomes" id="UP000224460"/>
    </source>
</evidence>
<dbReference type="EMBL" id="PEDL01000002">
    <property type="protein sequence ID" value="PHV71620.1"/>
    <property type="molecule type" value="Genomic_DNA"/>
</dbReference>